<sequence length="51" mass="5164">MKKPGINRAWGVAGAITQAIGAYAICTIGSLTVCTDAICTVCGQTIGAYMV</sequence>
<name>A0AAN4Q8U8_PSESF</name>
<dbReference type="AlphaFoldDB" id="A0AAN4Q8U8"/>
<dbReference type="EMBL" id="BGKA01000226">
    <property type="protein sequence ID" value="GBH19674.1"/>
    <property type="molecule type" value="Genomic_DNA"/>
</dbReference>
<protein>
    <submittedName>
        <fullName evidence="1">Cystathionine beta-lyase/cystathionine gamma-synthase</fullName>
    </submittedName>
</protein>
<dbReference type="Proteomes" id="UP000248291">
    <property type="component" value="Unassembled WGS sequence"/>
</dbReference>
<comment type="caution">
    <text evidence="1">The sequence shown here is derived from an EMBL/GenBank/DDBJ whole genome shotgun (WGS) entry which is preliminary data.</text>
</comment>
<proteinExistence type="predicted"/>
<evidence type="ECO:0000313" key="1">
    <source>
        <dbReference type="EMBL" id="GBH19674.1"/>
    </source>
</evidence>
<reference evidence="1 2" key="1">
    <citation type="submission" date="2018-04" db="EMBL/GenBank/DDBJ databases">
        <title>Draft genome sequence of Pseudomonas syringae pv. actinidiae biovar 3 strains isolated from kiwifruit in Kagawa prefecture.</title>
        <authorList>
            <person name="Tabuchi M."/>
            <person name="Saito M."/>
            <person name="Fujiwara S."/>
            <person name="Sasa N."/>
            <person name="Akimitsu K."/>
            <person name="Gomi K."/>
            <person name="Konishi-Sugita S."/>
            <person name="Hamano K."/>
            <person name="Kataoka I."/>
        </authorList>
    </citation>
    <scope>NUCLEOTIDE SEQUENCE [LARGE SCALE GENOMIC DNA]</scope>
    <source>
        <strain evidence="1 2">MAFF212211</strain>
    </source>
</reference>
<evidence type="ECO:0000313" key="2">
    <source>
        <dbReference type="Proteomes" id="UP000248291"/>
    </source>
</evidence>
<accession>A0AAN4Q8U8</accession>
<gene>
    <name evidence="1" type="ORF">KPSA3_05687</name>
</gene>
<organism evidence="1 2">
    <name type="scientific">Pseudomonas syringae pv. actinidiae</name>
    <dbReference type="NCBI Taxonomy" id="103796"/>
    <lineage>
        <taxon>Bacteria</taxon>
        <taxon>Pseudomonadati</taxon>
        <taxon>Pseudomonadota</taxon>
        <taxon>Gammaproteobacteria</taxon>
        <taxon>Pseudomonadales</taxon>
        <taxon>Pseudomonadaceae</taxon>
        <taxon>Pseudomonas</taxon>
        <taxon>Pseudomonas syringae</taxon>
    </lineage>
</organism>